<feature type="transmembrane region" description="Helical" evidence="10">
    <location>
        <begin position="33"/>
        <end position="52"/>
    </location>
</feature>
<dbReference type="SUPFAM" id="SSF81324">
    <property type="entry name" value="Voltage-gated potassium channels"/>
    <property type="match status" value="1"/>
</dbReference>
<organism evidence="12">
    <name type="scientific">Eutreptiella gymnastica</name>
    <dbReference type="NCBI Taxonomy" id="73025"/>
    <lineage>
        <taxon>Eukaryota</taxon>
        <taxon>Discoba</taxon>
        <taxon>Euglenozoa</taxon>
        <taxon>Euglenida</taxon>
        <taxon>Spirocuta</taxon>
        <taxon>Euglenophyceae</taxon>
        <taxon>Eutreptiales</taxon>
        <taxon>Eutreptiaceae</taxon>
        <taxon>Eutreptiella</taxon>
    </lineage>
</organism>
<protein>
    <recommendedName>
        <fullName evidence="11">Cyclic nucleotide-binding domain-containing protein</fullName>
    </recommendedName>
</protein>
<accession>A0A7S4C8G1</accession>
<dbReference type="GO" id="GO:0016020">
    <property type="term" value="C:membrane"/>
    <property type="evidence" value="ECO:0007669"/>
    <property type="project" value="UniProtKB-SubCell"/>
</dbReference>
<keyword evidence="5" id="KW-0406">Ion transport</keyword>
<dbReference type="EMBL" id="HBJA01003475">
    <property type="protein sequence ID" value="CAE0790000.1"/>
    <property type="molecule type" value="Transcribed_RNA"/>
</dbReference>
<keyword evidence="7" id="KW-1071">Ligand-gated ion channel</keyword>
<evidence type="ECO:0000256" key="1">
    <source>
        <dbReference type="ARBA" id="ARBA00004141"/>
    </source>
</evidence>
<dbReference type="InterPro" id="IPR018488">
    <property type="entry name" value="cNMP-bd_CS"/>
</dbReference>
<evidence type="ECO:0000256" key="5">
    <source>
        <dbReference type="ARBA" id="ARBA00023065"/>
    </source>
</evidence>
<keyword evidence="2" id="KW-0813">Transport</keyword>
<evidence type="ECO:0000256" key="9">
    <source>
        <dbReference type="SAM" id="MobiDB-lite"/>
    </source>
</evidence>
<evidence type="ECO:0000256" key="8">
    <source>
        <dbReference type="ARBA" id="ARBA00023303"/>
    </source>
</evidence>
<feature type="region of interest" description="Disordered" evidence="9">
    <location>
        <begin position="439"/>
        <end position="493"/>
    </location>
</feature>
<keyword evidence="6 10" id="KW-0472">Membrane</keyword>
<dbReference type="InterPro" id="IPR018490">
    <property type="entry name" value="cNMP-bd_dom_sf"/>
</dbReference>
<evidence type="ECO:0000256" key="2">
    <source>
        <dbReference type="ARBA" id="ARBA00022448"/>
    </source>
</evidence>
<evidence type="ECO:0000256" key="7">
    <source>
        <dbReference type="ARBA" id="ARBA00023286"/>
    </source>
</evidence>
<proteinExistence type="predicted"/>
<dbReference type="AlphaFoldDB" id="A0A7S4C8G1"/>
<dbReference type="InterPro" id="IPR050866">
    <property type="entry name" value="CNG_cation_channel"/>
</dbReference>
<evidence type="ECO:0000256" key="3">
    <source>
        <dbReference type="ARBA" id="ARBA00022692"/>
    </source>
</evidence>
<reference evidence="12" key="1">
    <citation type="submission" date="2021-01" db="EMBL/GenBank/DDBJ databases">
        <authorList>
            <person name="Corre E."/>
            <person name="Pelletier E."/>
            <person name="Niang G."/>
            <person name="Scheremetjew M."/>
            <person name="Finn R."/>
            <person name="Kale V."/>
            <person name="Holt S."/>
            <person name="Cochrane G."/>
            <person name="Meng A."/>
            <person name="Brown T."/>
            <person name="Cohen L."/>
        </authorList>
    </citation>
    <scope>NUCLEOTIDE SEQUENCE</scope>
    <source>
        <strain evidence="12">CCMP1594</strain>
    </source>
</reference>
<dbReference type="Gene3D" id="1.10.287.70">
    <property type="match status" value="1"/>
</dbReference>
<dbReference type="CDD" id="cd00038">
    <property type="entry name" value="CAP_ED"/>
    <property type="match status" value="1"/>
</dbReference>
<keyword evidence="3 10" id="KW-0812">Transmembrane</keyword>
<comment type="subcellular location">
    <subcellularLocation>
        <location evidence="1">Membrane</location>
        <topology evidence="1">Multi-pass membrane protein</topology>
    </subcellularLocation>
</comment>
<dbReference type="Gene3D" id="2.60.120.10">
    <property type="entry name" value="Jelly Rolls"/>
    <property type="match status" value="1"/>
</dbReference>
<evidence type="ECO:0000259" key="11">
    <source>
        <dbReference type="PROSITE" id="PS50042"/>
    </source>
</evidence>
<feature type="transmembrane region" description="Helical" evidence="10">
    <location>
        <begin position="164"/>
        <end position="184"/>
    </location>
</feature>
<dbReference type="SMART" id="SM00100">
    <property type="entry name" value="cNMP"/>
    <property type="match status" value="1"/>
</dbReference>
<keyword evidence="4 10" id="KW-1133">Transmembrane helix</keyword>
<dbReference type="InterPro" id="IPR000595">
    <property type="entry name" value="cNMP-bd_dom"/>
</dbReference>
<name>A0A7S4C8G1_9EUGL</name>
<dbReference type="PROSITE" id="PS00888">
    <property type="entry name" value="CNMP_BINDING_1"/>
    <property type="match status" value="1"/>
</dbReference>
<dbReference type="GO" id="GO:0044877">
    <property type="term" value="F:protein-containing complex binding"/>
    <property type="evidence" value="ECO:0007669"/>
    <property type="project" value="TreeGrafter"/>
</dbReference>
<evidence type="ECO:0000256" key="6">
    <source>
        <dbReference type="ARBA" id="ARBA00023136"/>
    </source>
</evidence>
<dbReference type="SUPFAM" id="SSF51206">
    <property type="entry name" value="cAMP-binding domain-like"/>
    <property type="match status" value="1"/>
</dbReference>
<evidence type="ECO:0000256" key="4">
    <source>
        <dbReference type="ARBA" id="ARBA00022989"/>
    </source>
</evidence>
<dbReference type="PROSITE" id="PS00889">
    <property type="entry name" value="CNMP_BINDING_2"/>
    <property type="match status" value="1"/>
</dbReference>
<feature type="transmembrane region" description="Helical" evidence="10">
    <location>
        <begin position="89"/>
        <end position="113"/>
    </location>
</feature>
<gene>
    <name evidence="12" type="ORF">EGYM00163_LOCUS1114</name>
</gene>
<feature type="domain" description="Cyclic nucleotide-binding" evidence="11">
    <location>
        <begin position="260"/>
        <end position="362"/>
    </location>
</feature>
<dbReference type="InterPro" id="IPR014710">
    <property type="entry name" value="RmlC-like_jellyroll"/>
</dbReference>
<feature type="compositionally biased region" description="Polar residues" evidence="9">
    <location>
        <begin position="453"/>
        <end position="478"/>
    </location>
</feature>
<feature type="region of interest" description="Disordered" evidence="9">
    <location>
        <begin position="391"/>
        <end position="427"/>
    </location>
</feature>
<dbReference type="Pfam" id="PF00027">
    <property type="entry name" value="cNMP_binding"/>
    <property type="match status" value="1"/>
</dbReference>
<dbReference type="GO" id="GO:0005221">
    <property type="term" value="F:intracellularly cyclic nucleotide-activated monoatomic cation channel activity"/>
    <property type="evidence" value="ECO:0007669"/>
    <property type="project" value="InterPro"/>
</dbReference>
<evidence type="ECO:0000256" key="10">
    <source>
        <dbReference type="SAM" id="Phobius"/>
    </source>
</evidence>
<keyword evidence="8" id="KW-0407">Ion channel</keyword>
<evidence type="ECO:0000313" key="12">
    <source>
        <dbReference type="EMBL" id="CAE0790000.1"/>
    </source>
</evidence>
<dbReference type="PANTHER" id="PTHR45638">
    <property type="entry name" value="CYCLIC NUCLEOTIDE-GATED CATION CHANNEL SUBUNIT A"/>
    <property type="match status" value="1"/>
</dbReference>
<sequence length="493" mass="54476">MALAARTAFVDAHGIVCDGDARAIRAHYLRRRLPLDALCTVPFALLLLPLGYPVSRAFHVASWVRVLRPLRARSLMQWSNALHPMPNHMFLQLVTFWLVLTLHGFVCLGIMFYHGNEPSSFISSQASIAETYEVTLYWLMGCLSTISGGDPADTSATRIFSMLVYAFSIYMNVYILSTGLAPALKRGVLEERMQTKKAKLAGVLDFYKVPWELQKQVFTIYPYVLESALHDVQELSELPTSLQDKVFIHIKLQMLSTVTLLHDIEPEVAAVIAQQMPKVVASASEYLVHEGDLGDCMFFLVKGMVEVVQNGPDGELLLCILKEGSWFGEIALVKDIERTASVRCVTPCVLFRLDKHVFNDCLRKYPQFADQICRATESRVQNLVERTGFLSKPSPAASGRSLVPTRQGSAGDLVHQPGPRWRSVKNMVRANRSFRTLGLRKASNRVAGDAPDSPQSPKSVASSQSATDLGSPSASASHVTLLVTSPEDRGGAR</sequence>
<dbReference type="PANTHER" id="PTHR45638:SF11">
    <property type="entry name" value="CYCLIC NUCLEOTIDE-GATED CATION CHANNEL SUBUNIT A"/>
    <property type="match status" value="1"/>
</dbReference>
<dbReference type="PROSITE" id="PS50042">
    <property type="entry name" value="CNMP_BINDING_3"/>
    <property type="match status" value="1"/>
</dbReference>